<dbReference type="PRINTS" id="PR00423">
    <property type="entry name" value="CELLDVISFTSZ"/>
</dbReference>
<dbReference type="Proteomes" id="UP000294650">
    <property type="component" value="Unassembled WGS sequence"/>
</dbReference>
<evidence type="ECO:0000313" key="4">
    <source>
        <dbReference type="EMBL" id="TCT25470.1"/>
    </source>
</evidence>
<keyword evidence="5" id="KW-1185">Reference proteome</keyword>
<evidence type="ECO:0000256" key="1">
    <source>
        <dbReference type="ARBA" id="ARBA00022741"/>
    </source>
</evidence>
<feature type="compositionally biased region" description="Basic and acidic residues" evidence="3">
    <location>
        <begin position="283"/>
        <end position="294"/>
    </location>
</feature>
<proteinExistence type="predicted"/>
<name>A0A4R3NA02_9BACI</name>
<dbReference type="PANTHER" id="PTHR30314">
    <property type="entry name" value="CELL DIVISION PROTEIN FTSZ-RELATED"/>
    <property type="match status" value="1"/>
</dbReference>
<dbReference type="InterPro" id="IPR008280">
    <property type="entry name" value="Tub_FtsZ_C"/>
</dbReference>
<dbReference type="OrthoDB" id="2959307at2"/>
<feature type="region of interest" description="Disordered" evidence="3">
    <location>
        <begin position="283"/>
        <end position="314"/>
    </location>
</feature>
<dbReference type="EMBL" id="SMAN01000003">
    <property type="protein sequence ID" value="TCT25470.1"/>
    <property type="molecule type" value="Genomic_DNA"/>
</dbReference>
<comment type="caution">
    <text evidence="4">The sequence shown here is derived from an EMBL/GenBank/DDBJ whole genome shotgun (WGS) entry which is preliminary data.</text>
</comment>
<dbReference type="PANTHER" id="PTHR30314:SF3">
    <property type="entry name" value="MITOCHONDRIAL DIVISION PROTEIN FSZA"/>
    <property type="match status" value="1"/>
</dbReference>
<keyword evidence="4" id="KW-0132">Cell division</keyword>
<evidence type="ECO:0000256" key="2">
    <source>
        <dbReference type="ARBA" id="ARBA00023134"/>
    </source>
</evidence>
<reference evidence="4 5" key="1">
    <citation type="submission" date="2019-03" db="EMBL/GenBank/DDBJ databases">
        <title>Genomic Encyclopedia of Type Strains, Phase IV (KMG-IV): sequencing the most valuable type-strain genomes for metagenomic binning, comparative biology and taxonomic classification.</title>
        <authorList>
            <person name="Goeker M."/>
        </authorList>
    </citation>
    <scope>NUCLEOTIDE SEQUENCE [LARGE SCALE GENOMIC DNA]</scope>
    <source>
        <strain evidence="4 5">DSM 25894</strain>
    </source>
</reference>
<accession>A0A4R3NA02</accession>
<keyword evidence="2" id="KW-0342">GTP-binding</keyword>
<dbReference type="RefSeq" id="WP_132370907.1">
    <property type="nucleotide sequence ID" value="NZ_SMAN01000003.1"/>
</dbReference>
<dbReference type="InterPro" id="IPR036525">
    <property type="entry name" value="Tubulin/FtsZ_GTPase_sf"/>
</dbReference>
<dbReference type="AlphaFoldDB" id="A0A4R3NA02"/>
<evidence type="ECO:0000313" key="5">
    <source>
        <dbReference type="Proteomes" id="UP000294650"/>
    </source>
</evidence>
<dbReference type="SUPFAM" id="SSF55307">
    <property type="entry name" value="Tubulin C-terminal domain-like"/>
    <property type="match status" value="1"/>
</dbReference>
<dbReference type="GO" id="GO:0005737">
    <property type="term" value="C:cytoplasm"/>
    <property type="evidence" value="ECO:0007669"/>
    <property type="project" value="TreeGrafter"/>
</dbReference>
<dbReference type="GO" id="GO:0051301">
    <property type="term" value="P:cell division"/>
    <property type="evidence" value="ECO:0007669"/>
    <property type="project" value="UniProtKB-KW"/>
</dbReference>
<sequence>MKDRHANVYKIKHSQLGQKPSLAENLSVNDICFYQFVGGNAEDNERLLERIHTIRERCGLLIAVFRFPYRFEGKQRARTAIRQYYLMKKWCDGMIYYLGDGMMEKIEPGTPMKEAHEKFVAFEESCIHSMMELVDTPGEMNIDVSDIQSFVKRSDGPLFLHTIEGDVFNEPLKHIISEPYLPFDFTEGKELILNIGYTKDIDMNSYQQINLRIHDLFHKADLVKLGTYYMDEPGTKLKITLFVNHLDDPFPPEESLHTLSLKMLREKWKSLFYKRKQGEGVYQKEHVTPIPHEENDPETVSEEKEQSLFYKKGL</sequence>
<dbReference type="InterPro" id="IPR045061">
    <property type="entry name" value="FtsZ/CetZ"/>
</dbReference>
<organism evidence="4 5">
    <name type="scientific">Melghiribacillus thermohalophilus</name>
    <dbReference type="NCBI Taxonomy" id="1324956"/>
    <lineage>
        <taxon>Bacteria</taxon>
        <taxon>Bacillati</taxon>
        <taxon>Bacillota</taxon>
        <taxon>Bacilli</taxon>
        <taxon>Bacillales</taxon>
        <taxon>Bacillaceae</taxon>
        <taxon>Melghiribacillus</taxon>
    </lineage>
</organism>
<protein>
    <submittedName>
        <fullName evidence="4">Cell division protein FtsZ</fullName>
    </submittedName>
</protein>
<evidence type="ECO:0000256" key="3">
    <source>
        <dbReference type="SAM" id="MobiDB-lite"/>
    </source>
</evidence>
<dbReference type="GO" id="GO:0003924">
    <property type="term" value="F:GTPase activity"/>
    <property type="evidence" value="ECO:0007669"/>
    <property type="project" value="InterPro"/>
</dbReference>
<dbReference type="Gene3D" id="3.40.50.1440">
    <property type="entry name" value="Tubulin/FtsZ, GTPase domain"/>
    <property type="match status" value="1"/>
</dbReference>
<keyword evidence="1" id="KW-0547">Nucleotide-binding</keyword>
<dbReference type="InterPro" id="IPR003008">
    <property type="entry name" value="Tubulin_FtsZ_GTPase"/>
</dbReference>
<gene>
    <name evidence="4" type="ORF">EDD68_10322</name>
</gene>
<keyword evidence="4" id="KW-0131">Cell cycle</keyword>
<dbReference type="GO" id="GO:0032153">
    <property type="term" value="C:cell division site"/>
    <property type="evidence" value="ECO:0007669"/>
    <property type="project" value="TreeGrafter"/>
</dbReference>
<dbReference type="GO" id="GO:0005525">
    <property type="term" value="F:GTP binding"/>
    <property type="evidence" value="ECO:0007669"/>
    <property type="project" value="UniProtKB-KW"/>
</dbReference>